<proteinExistence type="predicted"/>
<dbReference type="OrthoDB" id="10565035at2759"/>
<evidence type="ECO:0000313" key="3">
    <source>
        <dbReference type="Proteomes" id="UP000184300"/>
    </source>
</evidence>
<feature type="compositionally biased region" description="Polar residues" evidence="1">
    <location>
        <begin position="105"/>
        <end position="116"/>
    </location>
</feature>
<dbReference type="VEuPathDB" id="FungiDB:ASPGLDRAFT_48772"/>
<name>A0A1L9VFI8_ASPGL</name>
<dbReference type="EMBL" id="KV878901">
    <property type="protein sequence ID" value="OJJ82669.1"/>
    <property type="molecule type" value="Genomic_DNA"/>
</dbReference>
<feature type="compositionally biased region" description="Basic and acidic residues" evidence="1">
    <location>
        <begin position="45"/>
        <end position="62"/>
    </location>
</feature>
<feature type="region of interest" description="Disordered" evidence="1">
    <location>
        <begin position="30"/>
        <end position="116"/>
    </location>
</feature>
<dbReference type="Proteomes" id="UP000184300">
    <property type="component" value="Unassembled WGS sequence"/>
</dbReference>
<dbReference type="AlphaFoldDB" id="A0A1L9VFI8"/>
<accession>A0A1L9VFI8</accession>
<keyword evidence="3" id="KW-1185">Reference proteome</keyword>
<dbReference type="GeneID" id="34463230"/>
<gene>
    <name evidence="2" type="ORF">ASPGLDRAFT_48772</name>
</gene>
<organism evidence="2 3">
    <name type="scientific">Aspergillus glaucus CBS 516.65</name>
    <dbReference type="NCBI Taxonomy" id="1160497"/>
    <lineage>
        <taxon>Eukaryota</taxon>
        <taxon>Fungi</taxon>
        <taxon>Dikarya</taxon>
        <taxon>Ascomycota</taxon>
        <taxon>Pezizomycotina</taxon>
        <taxon>Eurotiomycetes</taxon>
        <taxon>Eurotiomycetidae</taxon>
        <taxon>Eurotiales</taxon>
        <taxon>Aspergillaceae</taxon>
        <taxon>Aspergillus</taxon>
        <taxon>Aspergillus subgen. Aspergillus</taxon>
    </lineage>
</organism>
<feature type="compositionally biased region" description="Polar residues" evidence="1">
    <location>
        <begin position="30"/>
        <end position="42"/>
    </location>
</feature>
<sequence>MPFFRRKKDKLNASALTFHSAEQLSTFSSQHINNNNTHSGSSFPDFHRFSDRRSGLRTDRQQPLHRPSQSQSHTQAQAPQESIPEPASIRRTQTAHLLQDPEPVRSSSTIYTTNQC</sequence>
<protein>
    <submittedName>
        <fullName evidence="2">Uncharacterized protein</fullName>
    </submittedName>
</protein>
<dbReference type="RefSeq" id="XP_022399367.1">
    <property type="nucleotide sequence ID" value="XM_022546969.1"/>
</dbReference>
<evidence type="ECO:0000256" key="1">
    <source>
        <dbReference type="SAM" id="MobiDB-lite"/>
    </source>
</evidence>
<reference evidence="3" key="1">
    <citation type="journal article" date="2017" name="Genome Biol.">
        <title>Comparative genomics reveals high biological diversity and specific adaptations in the industrially and medically important fungal genus Aspergillus.</title>
        <authorList>
            <person name="de Vries R.P."/>
            <person name="Riley R."/>
            <person name="Wiebenga A."/>
            <person name="Aguilar-Osorio G."/>
            <person name="Amillis S."/>
            <person name="Uchima C.A."/>
            <person name="Anderluh G."/>
            <person name="Asadollahi M."/>
            <person name="Askin M."/>
            <person name="Barry K."/>
            <person name="Battaglia E."/>
            <person name="Bayram O."/>
            <person name="Benocci T."/>
            <person name="Braus-Stromeyer S.A."/>
            <person name="Caldana C."/>
            <person name="Canovas D."/>
            <person name="Cerqueira G.C."/>
            <person name="Chen F."/>
            <person name="Chen W."/>
            <person name="Choi C."/>
            <person name="Clum A."/>
            <person name="Dos Santos R.A."/>
            <person name="Damasio A.R."/>
            <person name="Diallinas G."/>
            <person name="Emri T."/>
            <person name="Fekete E."/>
            <person name="Flipphi M."/>
            <person name="Freyberg S."/>
            <person name="Gallo A."/>
            <person name="Gournas C."/>
            <person name="Habgood R."/>
            <person name="Hainaut M."/>
            <person name="Harispe M.L."/>
            <person name="Henrissat B."/>
            <person name="Hilden K.S."/>
            <person name="Hope R."/>
            <person name="Hossain A."/>
            <person name="Karabika E."/>
            <person name="Karaffa L."/>
            <person name="Karanyi Z."/>
            <person name="Krasevec N."/>
            <person name="Kuo A."/>
            <person name="Kusch H."/>
            <person name="LaButti K."/>
            <person name="Lagendijk E.L."/>
            <person name="Lapidus A."/>
            <person name="Levasseur A."/>
            <person name="Lindquist E."/>
            <person name="Lipzen A."/>
            <person name="Logrieco A.F."/>
            <person name="MacCabe A."/>
            <person name="Maekelae M.R."/>
            <person name="Malavazi I."/>
            <person name="Melin P."/>
            <person name="Meyer V."/>
            <person name="Mielnichuk N."/>
            <person name="Miskei M."/>
            <person name="Molnar A.P."/>
            <person name="Mule G."/>
            <person name="Ngan C.Y."/>
            <person name="Orejas M."/>
            <person name="Orosz E."/>
            <person name="Ouedraogo J.P."/>
            <person name="Overkamp K.M."/>
            <person name="Park H.-S."/>
            <person name="Perrone G."/>
            <person name="Piumi F."/>
            <person name="Punt P.J."/>
            <person name="Ram A.F."/>
            <person name="Ramon A."/>
            <person name="Rauscher S."/>
            <person name="Record E."/>
            <person name="Riano-Pachon D.M."/>
            <person name="Robert V."/>
            <person name="Roehrig J."/>
            <person name="Ruller R."/>
            <person name="Salamov A."/>
            <person name="Salih N.S."/>
            <person name="Samson R.A."/>
            <person name="Sandor E."/>
            <person name="Sanguinetti M."/>
            <person name="Schuetze T."/>
            <person name="Sepcic K."/>
            <person name="Shelest E."/>
            <person name="Sherlock G."/>
            <person name="Sophianopoulou V."/>
            <person name="Squina F.M."/>
            <person name="Sun H."/>
            <person name="Susca A."/>
            <person name="Todd R.B."/>
            <person name="Tsang A."/>
            <person name="Unkles S.E."/>
            <person name="van de Wiele N."/>
            <person name="van Rossen-Uffink D."/>
            <person name="Oliveira J.V."/>
            <person name="Vesth T.C."/>
            <person name="Visser J."/>
            <person name="Yu J.-H."/>
            <person name="Zhou M."/>
            <person name="Andersen M.R."/>
            <person name="Archer D.B."/>
            <person name="Baker S.E."/>
            <person name="Benoit I."/>
            <person name="Brakhage A.A."/>
            <person name="Braus G.H."/>
            <person name="Fischer R."/>
            <person name="Frisvad J.C."/>
            <person name="Goldman G.H."/>
            <person name="Houbraken J."/>
            <person name="Oakley B."/>
            <person name="Pocsi I."/>
            <person name="Scazzocchio C."/>
            <person name="Seiboth B."/>
            <person name="vanKuyk P.A."/>
            <person name="Wortman J."/>
            <person name="Dyer P.S."/>
            <person name="Grigoriev I.V."/>
        </authorList>
    </citation>
    <scope>NUCLEOTIDE SEQUENCE [LARGE SCALE GENOMIC DNA]</scope>
    <source>
        <strain evidence="3">CBS 516.65</strain>
    </source>
</reference>
<feature type="compositionally biased region" description="Polar residues" evidence="1">
    <location>
        <begin position="67"/>
        <end position="80"/>
    </location>
</feature>
<evidence type="ECO:0000313" key="2">
    <source>
        <dbReference type="EMBL" id="OJJ82669.1"/>
    </source>
</evidence>